<gene>
    <name evidence="5" type="ORF">PQO05_13315</name>
</gene>
<protein>
    <submittedName>
        <fullName evidence="5">Glycosyltransferase family 4 protein</fullName>
    </submittedName>
</protein>
<dbReference type="CDD" id="cd03801">
    <property type="entry name" value="GT4_PimA-like"/>
    <property type="match status" value="1"/>
</dbReference>
<evidence type="ECO:0000256" key="1">
    <source>
        <dbReference type="ARBA" id="ARBA00022676"/>
    </source>
</evidence>
<dbReference type="EMBL" id="CP117167">
    <property type="protein sequence ID" value="WCT14916.1"/>
    <property type="molecule type" value="Genomic_DNA"/>
</dbReference>
<feature type="domain" description="Glycosyltransferase subfamily 4-like N-terminal" evidence="4">
    <location>
        <begin position="48"/>
        <end position="184"/>
    </location>
</feature>
<organism evidence="5 6">
    <name type="scientific">Mucilaginibacter jinjuensis</name>
    <dbReference type="NCBI Taxonomy" id="1176721"/>
    <lineage>
        <taxon>Bacteria</taxon>
        <taxon>Pseudomonadati</taxon>
        <taxon>Bacteroidota</taxon>
        <taxon>Sphingobacteriia</taxon>
        <taxon>Sphingobacteriales</taxon>
        <taxon>Sphingobacteriaceae</taxon>
        <taxon>Mucilaginibacter</taxon>
    </lineage>
</organism>
<evidence type="ECO:0000259" key="3">
    <source>
        <dbReference type="Pfam" id="PF00534"/>
    </source>
</evidence>
<dbReference type="SUPFAM" id="SSF53756">
    <property type="entry name" value="UDP-Glycosyltransferase/glycogen phosphorylase"/>
    <property type="match status" value="1"/>
</dbReference>
<evidence type="ECO:0000259" key="4">
    <source>
        <dbReference type="Pfam" id="PF13439"/>
    </source>
</evidence>
<sequence length="389" mass="44088">MQKVLYVFGGEKASGAEIVLDRLMRYNKQVEPHLFISPGDYADRLINEHPYIITPSQYLKKLNRVNAGSFAFMWMALRNYLFLSAKVLRYIKKHQINIVHANTVVPASYLIPALIWSKVFSGKTKWIWSDHDINFFSKLDHVFASTNLKWYDTTLTVSNAVKNKYKDKKDQSKASVLYNGLDVDHFKPDHSIRNHFRNEHEIDPEILVFGIAGNLSVRKGQLELLESIIRIRGKKNNVYLLIAGGLTDEDRDYSDQIISLVSLHPHTAKYLGQVKDMLSFYNGCDVIVNNSNIAGSEPLGTTIYEAMACEKIVLASDTGGSKEIIDHLKNGRVFKAEDEGALDTAIQYCIDDRGNLDQLKVSAREKVIDVFNIISMADNYNGVLNHLSK</sequence>
<keyword evidence="2" id="KW-0808">Transferase</keyword>
<dbReference type="InterPro" id="IPR001296">
    <property type="entry name" value="Glyco_trans_1"/>
</dbReference>
<proteinExistence type="predicted"/>
<dbReference type="Pfam" id="PF13439">
    <property type="entry name" value="Glyco_transf_4"/>
    <property type="match status" value="1"/>
</dbReference>
<evidence type="ECO:0000313" key="5">
    <source>
        <dbReference type="EMBL" id="WCT14916.1"/>
    </source>
</evidence>
<dbReference type="Proteomes" id="UP001216139">
    <property type="component" value="Chromosome"/>
</dbReference>
<evidence type="ECO:0000256" key="2">
    <source>
        <dbReference type="ARBA" id="ARBA00022679"/>
    </source>
</evidence>
<dbReference type="PANTHER" id="PTHR12526">
    <property type="entry name" value="GLYCOSYLTRANSFERASE"/>
    <property type="match status" value="1"/>
</dbReference>
<feature type="domain" description="Glycosyl transferase family 1" evidence="3">
    <location>
        <begin position="195"/>
        <end position="365"/>
    </location>
</feature>
<dbReference type="Pfam" id="PF00534">
    <property type="entry name" value="Glycos_transf_1"/>
    <property type="match status" value="1"/>
</dbReference>
<dbReference type="Gene3D" id="3.40.50.2000">
    <property type="entry name" value="Glycogen Phosphorylase B"/>
    <property type="match status" value="2"/>
</dbReference>
<dbReference type="PANTHER" id="PTHR12526:SF510">
    <property type="entry name" value="D-INOSITOL 3-PHOSPHATE GLYCOSYLTRANSFERASE"/>
    <property type="match status" value="1"/>
</dbReference>
<accession>A0ABY7TFR0</accession>
<reference evidence="5 6" key="1">
    <citation type="submission" date="2023-02" db="EMBL/GenBank/DDBJ databases">
        <title>Genome sequence of Mucilaginibacter jinjuensis strain KACC 16571.</title>
        <authorList>
            <person name="Kim S."/>
            <person name="Heo J."/>
            <person name="Kwon S.-W."/>
        </authorList>
    </citation>
    <scope>NUCLEOTIDE SEQUENCE [LARGE SCALE GENOMIC DNA]</scope>
    <source>
        <strain evidence="5 6">KACC 16571</strain>
    </source>
</reference>
<dbReference type="RefSeq" id="WP_273633409.1">
    <property type="nucleotide sequence ID" value="NZ_CP117167.1"/>
</dbReference>
<dbReference type="InterPro" id="IPR028098">
    <property type="entry name" value="Glyco_trans_4-like_N"/>
</dbReference>
<evidence type="ECO:0000313" key="6">
    <source>
        <dbReference type="Proteomes" id="UP001216139"/>
    </source>
</evidence>
<name>A0ABY7TFR0_9SPHI</name>
<keyword evidence="6" id="KW-1185">Reference proteome</keyword>
<keyword evidence="1" id="KW-0328">Glycosyltransferase</keyword>